<dbReference type="FunFam" id="2.20.25.190:FF:000001">
    <property type="entry name" value="Transcription elongation factor 1 homolog"/>
    <property type="match status" value="1"/>
</dbReference>
<dbReference type="GO" id="GO:0006368">
    <property type="term" value="P:transcription elongation by RNA polymerase II"/>
    <property type="evidence" value="ECO:0007669"/>
    <property type="project" value="TreeGrafter"/>
</dbReference>
<dbReference type="SUPFAM" id="SSF57783">
    <property type="entry name" value="Zinc beta-ribbon"/>
    <property type="match status" value="1"/>
</dbReference>
<evidence type="ECO:0000256" key="7">
    <source>
        <dbReference type="ARBA" id="ARBA00023015"/>
    </source>
</evidence>
<dbReference type="GO" id="GO:0008270">
    <property type="term" value="F:zinc ion binding"/>
    <property type="evidence" value="ECO:0007669"/>
    <property type="project" value="UniProtKB-KW"/>
</dbReference>
<dbReference type="GO" id="GO:0000993">
    <property type="term" value="F:RNA polymerase II complex binding"/>
    <property type="evidence" value="ECO:0007669"/>
    <property type="project" value="TreeGrafter"/>
</dbReference>
<evidence type="ECO:0000256" key="10">
    <source>
        <dbReference type="RuleBase" id="RU364033"/>
    </source>
</evidence>
<dbReference type="Gene3D" id="2.20.25.190">
    <property type="match status" value="1"/>
</dbReference>
<keyword evidence="4 10" id="KW-0479">Metal-binding</keyword>
<dbReference type="PANTHER" id="PTHR20934:SF0">
    <property type="entry name" value="TRANSCRIPTION ELONGATION FACTOR 1 HOMOLOG"/>
    <property type="match status" value="1"/>
</dbReference>
<evidence type="ECO:0000256" key="5">
    <source>
        <dbReference type="ARBA" id="ARBA00022771"/>
    </source>
</evidence>
<dbReference type="Proteomes" id="UP000053317">
    <property type="component" value="Unassembled WGS sequence"/>
</dbReference>
<evidence type="ECO:0000313" key="13">
    <source>
        <dbReference type="Proteomes" id="UP000053317"/>
    </source>
</evidence>
<protein>
    <recommendedName>
        <fullName evidence="10">Transcription elongation factor 1 homolog</fullName>
    </recommendedName>
</protein>
<evidence type="ECO:0000256" key="9">
    <source>
        <dbReference type="ARBA" id="ARBA00023242"/>
    </source>
</evidence>
<evidence type="ECO:0000256" key="8">
    <source>
        <dbReference type="ARBA" id="ARBA00023163"/>
    </source>
</evidence>
<comment type="function">
    <text evidence="1 10">Transcription elongation factor implicated in the maintenance of proper chromatin structure in actively transcribed regions.</text>
</comment>
<evidence type="ECO:0000256" key="4">
    <source>
        <dbReference type="ARBA" id="ARBA00022723"/>
    </source>
</evidence>
<name>A0A0G2F4N7_PHACM</name>
<evidence type="ECO:0000256" key="1">
    <source>
        <dbReference type="ARBA" id="ARBA00003357"/>
    </source>
</evidence>
<dbReference type="Pfam" id="PF05129">
    <property type="entry name" value="Zn_ribbon_Elf1"/>
    <property type="match status" value="1"/>
</dbReference>
<comment type="similarity">
    <text evidence="3 10">Belongs to the ELOF1 family.</text>
</comment>
<keyword evidence="12" id="KW-0648">Protein biosynthesis</keyword>
<dbReference type="PANTHER" id="PTHR20934">
    <property type="entry name" value="TRANSCRIPTION ELONGATION FACTOR 1 HOMOLOG"/>
    <property type="match status" value="1"/>
</dbReference>
<evidence type="ECO:0000256" key="11">
    <source>
        <dbReference type="SAM" id="MobiDB-lite"/>
    </source>
</evidence>
<reference evidence="12 13" key="2">
    <citation type="submission" date="2015-05" db="EMBL/GenBank/DDBJ databases">
        <authorList>
            <person name="Morales-Cruz A."/>
            <person name="Amrine K.C."/>
            <person name="Cantu D."/>
        </authorList>
    </citation>
    <scope>NUCLEOTIDE SEQUENCE [LARGE SCALE GENOMIC DNA]</scope>
    <source>
        <strain evidence="12">UCRPC4</strain>
    </source>
</reference>
<keyword evidence="6 10" id="KW-0862">Zinc</keyword>
<dbReference type="GO" id="GO:0008023">
    <property type="term" value="C:transcription elongation factor complex"/>
    <property type="evidence" value="ECO:0007669"/>
    <property type="project" value="TreeGrafter"/>
</dbReference>
<keyword evidence="7 10" id="KW-0805">Transcription regulation</keyword>
<feature type="region of interest" description="Disordered" evidence="11">
    <location>
        <begin position="89"/>
        <end position="119"/>
    </location>
</feature>
<keyword evidence="12" id="KW-0251">Elongation factor</keyword>
<organism evidence="12 13">
    <name type="scientific">Phaeomoniella chlamydospora</name>
    <name type="common">Phaeoacremonium chlamydosporum</name>
    <dbReference type="NCBI Taxonomy" id="158046"/>
    <lineage>
        <taxon>Eukaryota</taxon>
        <taxon>Fungi</taxon>
        <taxon>Dikarya</taxon>
        <taxon>Ascomycota</taxon>
        <taxon>Pezizomycotina</taxon>
        <taxon>Eurotiomycetes</taxon>
        <taxon>Chaetothyriomycetidae</taxon>
        <taxon>Phaeomoniellales</taxon>
        <taxon>Phaeomoniellaceae</taxon>
        <taxon>Phaeomoniella</taxon>
    </lineage>
</organism>
<comment type="subcellular location">
    <subcellularLocation>
        <location evidence="2 10">Nucleus</location>
    </subcellularLocation>
</comment>
<keyword evidence="5 10" id="KW-0863">Zinc-finger</keyword>
<dbReference type="AlphaFoldDB" id="A0A0G2F4N7"/>
<evidence type="ECO:0000256" key="2">
    <source>
        <dbReference type="ARBA" id="ARBA00004123"/>
    </source>
</evidence>
<reference evidence="12 13" key="1">
    <citation type="submission" date="2015-05" db="EMBL/GenBank/DDBJ databases">
        <title>Distinctive expansion of gene families associated with plant cell wall degradation and secondary metabolism in the genomes of grapevine trunk pathogens.</title>
        <authorList>
            <person name="Lawrence D.P."/>
            <person name="Travadon R."/>
            <person name="Rolshausen P.E."/>
            <person name="Baumgartner K."/>
        </authorList>
    </citation>
    <scope>NUCLEOTIDE SEQUENCE [LARGE SCALE GENOMIC DNA]</scope>
    <source>
        <strain evidence="12">UCRPC4</strain>
    </source>
</reference>
<keyword evidence="9 10" id="KW-0539">Nucleus</keyword>
<keyword evidence="8 10" id="KW-0804">Transcription</keyword>
<dbReference type="EMBL" id="LCWF01000001">
    <property type="protein sequence ID" value="KKY29216.1"/>
    <property type="molecule type" value="Genomic_DNA"/>
</dbReference>
<gene>
    <name evidence="12" type="ORF">UCRPC4_g00006</name>
</gene>
<proteinExistence type="inferred from homology"/>
<dbReference type="GO" id="GO:0003746">
    <property type="term" value="F:translation elongation factor activity"/>
    <property type="evidence" value="ECO:0007669"/>
    <property type="project" value="UniProtKB-KW"/>
</dbReference>
<evidence type="ECO:0000256" key="3">
    <source>
        <dbReference type="ARBA" id="ARBA00009730"/>
    </source>
</evidence>
<evidence type="ECO:0000256" key="6">
    <source>
        <dbReference type="ARBA" id="ARBA00022833"/>
    </source>
</evidence>
<evidence type="ECO:0000313" key="12">
    <source>
        <dbReference type="EMBL" id="KKY29216.1"/>
    </source>
</evidence>
<keyword evidence="13" id="KW-1185">Reference proteome</keyword>
<dbReference type="InterPro" id="IPR007808">
    <property type="entry name" value="Elf1"/>
</dbReference>
<comment type="caution">
    <text evidence="12">The sequence shown here is derived from an EMBL/GenBank/DDBJ whole genome shotgun (WGS) entry which is preliminary data.</text>
</comment>
<sequence>MGKRKKSSRGPAGPKKREPLATQFTCLFCNHEKAITVKMDKKLGLGSLNCRVCGQRFQTGINYLSAAVDVYSDWIDACDEVAKEAAEQEAEDRKFSSYGTRAEGAGPVPAPIEEDVEYP</sequence>
<accession>A0A0G2F4N7</accession>
<dbReference type="InterPro" id="IPR038567">
    <property type="entry name" value="T_Elf1_sf"/>
</dbReference>
<dbReference type="OrthoDB" id="445983at2759"/>